<dbReference type="EMBL" id="GDID01007212">
    <property type="protein sequence ID" value="JAP89394.1"/>
    <property type="molecule type" value="Transcribed_RNA"/>
</dbReference>
<feature type="non-terminal residue" evidence="1">
    <location>
        <position position="412"/>
    </location>
</feature>
<dbReference type="AlphaFoldDB" id="A0A146K0T1"/>
<sequence length="412" mass="49122">SKLFYFDENFVFKFVLLKILTQRFNYAFEKYFLTKNAQQQKLFIFEDTEIDYLATIQQYFINKSSKKLLLTENFTEIRSFLNLEGSFQFNQKQKSFFFSNKDRYMLCQVNHPFNIDQCILKSIDLVNFLFDEFYKSEFLDIEEKNLIQLVRNSDHISFLTQFYFQQLQKGEFHGLKHEPTLLDAYCCQEMALINKMFGFHEFSVEKTTFLKEKLLNKEEIAEKRQLLKIQHQIIPSNLKQKLIFLFSSMRAQYFRVEFDVNQLLQMWTPDQDLQQFMADFQLQLELNTPCQQQIDLFDVYQAQEVPSPALNDSAVFGQFSERDFIDLYVTENSFLKEKKRFKFQFKAEKAMQVVDFFEEKGIIVTMLLSKNGKIIWSGTGDKPLKDFLIQQNEGNQYFGVIIADNDDGEEMP</sequence>
<gene>
    <name evidence="1" type="ORF">TPC1_31111</name>
</gene>
<proteinExistence type="predicted"/>
<protein>
    <submittedName>
        <fullName evidence="1">Uncharacterized protein</fullName>
    </submittedName>
</protein>
<organism evidence="1">
    <name type="scientific">Trepomonas sp. PC1</name>
    <dbReference type="NCBI Taxonomy" id="1076344"/>
    <lineage>
        <taxon>Eukaryota</taxon>
        <taxon>Metamonada</taxon>
        <taxon>Diplomonadida</taxon>
        <taxon>Hexamitidae</taxon>
        <taxon>Hexamitinae</taxon>
        <taxon>Trepomonas</taxon>
    </lineage>
</organism>
<name>A0A146K0T1_9EUKA</name>
<feature type="non-terminal residue" evidence="1">
    <location>
        <position position="1"/>
    </location>
</feature>
<accession>A0A146K0T1</accession>
<reference evidence="1" key="1">
    <citation type="submission" date="2015-07" db="EMBL/GenBank/DDBJ databases">
        <title>Adaptation to a free-living lifestyle via gene acquisitions in the diplomonad Trepomonas sp. PC1.</title>
        <authorList>
            <person name="Xu F."/>
            <person name="Jerlstrom-Hultqvist J."/>
            <person name="Kolisko M."/>
            <person name="Simpson A.G.B."/>
            <person name="Roger A.J."/>
            <person name="Svard S.G."/>
            <person name="Andersson J.O."/>
        </authorList>
    </citation>
    <scope>NUCLEOTIDE SEQUENCE</scope>
    <source>
        <strain evidence="1">PC1</strain>
    </source>
</reference>
<evidence type="ECO:0000313" key="1">
    <source>
        <dbReference type="EMBL" id="JAP89394.1"/>
    </source>
</evidence>